<feature type="region of interest" description="Disordered" evidence="1">
    <location>
        <begin position="217"/>
        <end position="255"/>
    </location>
</feature>
<dbReference type="RefSeq" id="WP_372266012.1">
    <property type="nucleotide sequence ID" value="NZ_JBFRUW010000029.1"/>
</dbReference>
<feature type="compositionally biased region" description="Acidic residues" evidence="1">
    <location>
        <begin position="127"/>
        <end position="139"/>
    </location>
</feature>
<feature type="compositionally biased region" description="Acidic residues" evidence="1">
    <location>
        <begin position="155"/>
        <end position="165"/>
    </location>
</feature>
<gene>
    <name evidence="2" type="ORF">AB4566_09920</name>
</gene>
<feature type="region of interest" description="Disordered" evidence="1">
    <location>
        <begin position="28"/>
        <end position="61"/>
    </location>
</feature>
<reference evidence="2 3" key="1">
    <citation type="journal article" date="2024" name="ISME J.">
        <title>Tailless and filamentous prophages are predominant in marine Vibrio.</title>
        <authorList>
            <person name="Steensen K."/>
            <person name="Seneca J."/>
            <person name="Bartlau N."/>
            <person name="Yu X.A."/>
            <person name="Hussain F.A."/>
            <person name="Polz M.F."/>
        </authorList>
    </citation>
    <scope>NUCLEOTIDE SEQUENCE [LARGE SCALE GENOMIC DNA]</scope>
    <source>
        <strain evidence="2 3">10N.222.51.A1</strain>
    </source>
</reference>
<feature type="region of interest" description="Disordered" evidence="1">
    <location>
        <begin position="539"/>
        <end position="561"/>
    </location>
</feature>
<feature type="compositionally biased region" description="Basic and acidic residues" evidence="1">
    <location>
        <begin position="301"/>
        <end position="312"/>
    </location>
</feature>
<protein>
    <submittedName>
        <fullName evidence="2">FimV/HubP family polar landmark protein</fullName>
    </submittedName>
</protein>
<name>A0ABV4NB71_9VIBR</name>
<evidence type="ECO:0000313" key="2">
    <source>
        <dbReference type="EMBL" id="MFA0568591.1"/>
    </source>
</evidence>
<comment type="caution">
    <text evidence="2">The sequence shown here is derived from an EMBL/GenBank/DDBJ whole genome shotgun (WGS) entry which is preliminary data.</text>
</comment>
<dbReference type="Proteomes" id="UP001570417">
    <property type="component" value="Unassembled WGS sequence"/>
</dbReference>
<feature type="compositionally biased region" description="Acidic residues" evidence="1">
    <location>
        <begin position="368"/>
        <end position="381"/>
    </location>
</feature>
<accession>A0ABV4NB71</accession>
<feature type="non-terminal residue" evidence="2">
    <location>
        <position position="1"/>
    </location>
</feature>
<feature type="region of interest" description="Disordered" evidence="1">
    <location>
        <begin position="79"/>
        <end position="113"/>
    </location>
</feature>
<dbReference type="InterPro" id="IPR020011">
    <property type="entry name" value="FimV_C"/>
</dbReference>
<evidence type="ECO:0000256" key="1">
    <source>
        <dbReference type="SAM" id="MobiDB-lite"/>
    </source>
</evidence>
<feature type="region of interest" description="Disordered" evidence="1">
    <location>
        <begin position="346"/>
        <end position="453"/>
    </location>
</feature>
<dbReference type="EMBL" id="JBFRUW010000029">
    <property type="protein sequence ID" value="MFA0568591.1"/>
    <property type="molecule type" value="Genomic_DNA"/>
</dbReference>
<feature type="compositionally biased region" description="Acidic residues" evidence="1">
    <location>
        <begin position="103"/>
        <end position="113"/>
    </location>
</feature>
<dbReference type="NCBIfam" id="TIGR03504">
    <property type="entry name" value="FimV_Cterm"/>
    <property type="match status" value="1"/>
</dbReference>
<feature type="region of interest" description="Disordered" evidence="1">
    <location>
        <begin position="127"/>
        <end position="165"/>
    </location>
</feature>
<keyword evidence="3" id="KW-1185">Reference proteome</keyword>
<feature type="region of interest" description="Disordered" evidence="1">
    <location>
        <begin position="296"/>
        <end position="330"/>
    </location>
</feature>
<feature type="compositionally biased region" description="Acidic residues" evidence="1">
    <location>
        <begin position="48"/>
        <end position="61"/>
    </location>
</feature>
<dbReference type="InterPro" id="IPR038440">
    <property type="entry name" value="FimV_C_sf"/>
</dbReference>
<dbReference type="Gene3D" id="1.20.58.2200">
    <property type="match status" value="1"/>
</dbReference>
<sequence length="663" mass="73023">SLEDEELDDFSIDDLELPEFGEEEALADFESGLNSEQQEAVPSSVELPDSESLEDEELDDFSIDDLELPEFGEEEALADFESGLNSEQQEAAPLSVEQPASESLEDEDLEDFSIDDLELPEFGEEEALADFESGLDSEQQETAPSAVEQPAPENLQDEELDEFSFDDLELPEFGEEEALTDSENILDAEPEVGASLQDVAQGENKFEELGQEIESLAEPVEEVLPSNEDSHAPEEGSTQEELPDDISPIESEADEDFTFDDLELPEFDEADALAEAISSGDEELLEQDLTSDLEAFEFDDKDLPEYDEESAKADSAVEPGDSDESLPVSEEFGLEIDELELPEYGEDDAISDAFSESAPIEAYSNETEVNETADNEIEVDSSESQLTEEVPQEKPSESFLDVEGNDQDALHDLFSNPSTLDTPDSLDSEQSELGEYNSDKPNTENLGFDDELLDGFDNFDETALAELLSEDVQDSVDNMFSQPMDSTSIDSAGLDLEAMLEVGGEDWNGFSLSPDQKSELPNDVPADQQEVWESLKQQSEPKIQEENWGQQENLTEQESSSNSYMTIDELMAQVEGEGEALNPDEEELKLDVGLNEFPDVIGDIGDIDVDSNAEAAGKLDLAKIYIEMSDPQGAIKLLEEAIVDGSDDIRREAKNLIDVLNGR</sequence>
<proteinExistence type="predicted"/>
<feature type="compositionally biased region" description="Polar residues" evidence="1">
    <location>
        <begin position="32"/>
        <end position="41"/>
    </location>
</feature>
<evidence type="ECO:0000313" key="3">
    <source>
        <dbReference type="Proteomes" id="UP001570417"/>
    </source>
</evidence>
<organism evidence="2 3">
    <name type="scientific">Vibrio gallaecicus</name>
    <dbReference type="NCBI Taxonomy" id="552386"/>
    <lineage>
        <taxon>Bacteria</taxon>
        <taxon>Pseudomonadati</taxon>
        <taxon>Pseudomonadota</taxon>
        <taxon>Gammaproteobacteria</taxon>
        <taxon>Vibrionales</taxon>
        <taxon>Vibrionaceae</taxon>
        <taxon>Vibrio</taxon>
    </lineage>
</organism>